<dbReference type="EMBL" id="AAXG02000001">
    <property type="protein sequence ID" value="EDN02069.1"/>
    <property type="molecule type" value="Genomic_DNA"/>
</dbReference>
<gene>
    <name evidence="1" type="ORF">BACCAP_00102</name>
</gene>
<reference evidence="1 2" key="2">
    <citation type="submission" date="2007-06" db="EMBL/GenBank/DDBJ databases">
        <title>Draft genome sequence of Pseudoflavonifractor capillosus ATCC 29799.</title>
        <authorList>
            <person name="Sudarsanam P."/>
            <person name="Ley R."/>
            <person name="Guruge J."/>
            <person name="Turnbaugh P.J."/>
            <person name="Mahowald M."/>
            <person name="Liep D."/>
            <person name="Gordon J."/>
        </authorList>
    </citation>
    <scope>NUCLEOTIDE SEQUENCE [LARGE SCALE GENOMIC DNA]</scope>
    <source>
        <strain evidence="1 2">ATCC 29799</strain>
    </source>
</reference>
<name>A6NPI8_9FIRM</name>
<evidence type="ECO:0000313" key="1">
    <source>
        <dbReference type="EMBL" id="EDN02069.1"/>
    </source>
</evidence>
<organism evidence="1 2">
    <name type="scientific">Pseudoflavonifractor capillosus ATCC 29799</name>
    <dbReference type="NCBI Taxonomy" id="411467"/>
    <lineage>
        <taxon>Bacteria</taxon>
        <taxon>Bacillati</taxon>
        <taxon>Bacillota</taxon>
        <taxon>Clostridia</taxon>
        <taxon>Eubacteriales</taxon>
        <taxon>Oscillospiraceae</taxon>
        <taxon>Pseudoflavonifractor</taxon>
    </lineage>
</organism>
<proteinExistence type="predicted"/>
<keyword evidence="2" id="KW-1185">Reference proteome</keyword>
<dbReference type="AlphaFoldDB" id="A6NPI8"/>
<accession>A6NPI8</accession>
<reference evidence="1 2" key="1">
    <citation type="submission" date="2007-04" db="EMBL/GenBank/DDBJ databases">
        <authorList>
            <person name="Fulton L."/>
            <person name="Clifton S."/>
            <person name="Fulton B."/>
            <person name="Xu J."/>
            <person name="Minx P."/>
            <person name="Pepin K.H."/>
            <person name="Johnson M."/>
            <person name="Thiruvilangam P."/>
            <person name="Bhonagiri V."/>
            <person name="Nash W.E."/>
            <person name="Mardis E.R."/>
            <person name="Wilson R.K."/>
        </authorList>
    </citation>
    <scope>NUCLEOTIDE SEQUENCE [LARGE SCALE GENOMIC DNA]</scope>
    <source>
        <strain evidence="1 2">ATCC 29799</strain>
    </source>
</reference>
<protein>
    <submittedName>
        <fullName evidence="1">Uncharacterized protein</fullName>
    </submittedName>
</protein>
<sequence length="57" mass="6658">MADSRIFIEHYYNGFSVPVQLTILPLNAKIPPVPLSLSLAAANFNMRVWRNWQTRWI</sequence>
<dbReference type="STRING" id="411467.BACCAP_00102"/>
<comment type="caution">
    <text evidence="1">The sequence shown here is derived from an EMBL/GenBank/DDBJ whole genome shotgun (WGS) entry which is preliminary data.</text>
</comment>
<evidence type="ECO:0000313" key="2">
    <source>
        <dbReference type="Proteomes" id="UP000003639"/>
    </source>
</evidence>
<dbReference type="Proteomes" id="UP000003639">
    <property type="component" value="Unassembled WGS sequence"/>
</dbReference>